<gene>
    <name evidence="1" type="ORF">BN000_00089</name>
</gene>
<evidence type="ECO:0000313" key="2">
    <source>
        <dbReference type="Proteomes" id="UP000199601"/>
    </source>
</evidence>
<evidence type="ECO:0008006" key="3">
    <source>
        <dbReference type="Google" id="ProtNLM"/>
    </source>
</evidence>
<evidence type="ECO:0000313" key="1">
    <source>
        <dbReference type="EMBL" id="CQD02036.1"/>
    </source>
</evidence>
<proteinExistence type="predicted"/>
<dbReference type="RefSeq" id="WP_062886398.1">
    <property type="nucleotide sequence ID" value="NZ_CTEC01000001.1"/>
</dbReference>
<accession>A0A0U1CU73</accession>
<sequence>MAISNEDMLAMARELPIPVPWDRDLFIDNIAEMRGRPITLIPTDTAALIDSPCGLWLTRDKDDLILHEVGTSDYHVDQIVCHEIGHMMLGHGRTRAFGADRDREIEICRLVMPDIDPAVVNAVLGRTDFAGDQERDAEMFANILMIAAAERANHESMMRSVFFRSR</sequence>
<dbReference type="AlphaFoldDB" id="A0A0U1CU73"/>
<name>A0A0U1CU73_9MYCO</name>
<dbReference type="EMBL" id="CTEC01000001">
    <property type="protein sequence ID" value="CQD02036.1"/>
    <property type="molecule type" value="Genomic_DNA"/>
</dbReference>
<dbReference type="Proteomes" id="UP000199601">
    <property type="component" value="Unassembled WGS sequence"/>
</dbReference>
<keyword evidence="2" id="KW-1185">Reference proteome</keyword>
<reference evidence="2" key="1">
    <citation type="submission" date="2015-03" db="EMBL/GenBank/DDBJ databases">
        <authorList>
            <person name="Urmite Genomes"/>
        </authorList>
    </citation>
    <scope>NUCLEOTIDE SEQUENCE [LARGE SCALE GENOMIC DNA]</scope>
    <source>
        <strain evidence="2">CSUR P1344</strain>
    </source>
</reference>
<organism evidence="1 2">
    <name type="scientific">Mycobacterium europaeum</name>
    <dbReference type="NCBI Taxonomy" id="761804"/>
    <lineage>
        <taxon>Bacteria</taxon>
        <taxon>Bacillati</taxon>
        <taxon>Actinomycetota</taxon>
        <taxon>Actinomycetes</taxon>
        <taxon>Mycobacteriales</taxon>
        <taxon>Mycobacteriaceae</taxon>
        <taxon>Mycobacterium</taxon>
        <taxon>Mycobacterium simiae complex</taxon>
    </lineage>
</organism>
<protein>
    <recommendedName>
        <fullName evidence="3">IrrE N-terminal-like domain-containing protein</fullName>
    </recommendedName>
</protein>